<gene>
    <name evidence="1" type="ORF">B296_00015314</name>
</gene>
<organism evidence="1 2">
    <name type="scientific">Ensete ventricosum</name>
    <name type="common">Abyssinian banana</name>
    <name type="synonym">Musa ensete</name>
    <dbReference type="NCBI Taxonomy" id="4639"/>
    <lineage>
        <taxon>Eukaryota</taxon>
        <taxon>Viridiplantae</taxon>
        <taxon>Streptophyta</taxon>
        <taxon>Embryophyta</taxon>
        <taxon>Tracheophyta</taxon>
        <taxon>Spermatophyta</taxon>
        <taxon>Magnoliopsida</taxon>
        <taxon>Liliopsida</taxon>
        <taxon>Zingiberales</taxon>
        <taxon>Musaceae</taxon>
        <taxon>Ensete</taxon>
    </lineage>
</organism>
<evidence type="ECO:0000313" key="1">
    <source>
        <dbReference type="EMBL" id="RRT64867.1"/>
    </source>
</evidence>
<accession>A0A426ZLK5</accession>
<evidence type="ECO:0008006" key="3">
    <source>
        <dbReference type="Google" id="ProtNLM"/>
    </source>
</evidence>
<sequence length="156" mass="17496">MLCTLRCTKCCLAGVPNCHVLTEYVPYYVFWRVSIERHLASVLRTSPPYPSPYPFSKALDPRVSQSEDGFYHRTALARLVSLVPTFGIGPAARTDHCRVRPPLLLLHLTPLPMARRRSEIDGYDGIPDEVSRSDFPKDFVFGVATSAYQVISVKSP</sequence>
<dbReference type="AlphaFoldDB" id="A0A426ZLK5"/>
<comment type="caution">
    <text evidence="1">The sequence shown here is derived from an EMBL/GenBank/DDBJ whole genome shotgun (WGS) entry which is preliminary data.</text>
</comment>
<dbReference type="Proteomes" id="UP000287651">
    <property type="component" value="Unassembled WGS sequence"/>
</dbReference>
<protein>
    <recommendedName>
        <fullName evidence="3">Beta-glucosidase</fullName>
    </recommendedName>
</protein>
<name>A0A426ZLK5_ENSVE</name>
<reference evidence="1 2" key="1">
    <citation type="journal article" date="2014" name="Agronomy (Basel)">
        <title>A Draft Genome Sequence for Ensete ventricosum, the Drought-Tolerant Tree Against Hunger.</title>
        <authorList>
            <person name="Harrison J."/>
            <person name="Moore K.A."/>
            <person name="Paszkiewicz K."/>
            <person name="Jones T."/>
            <person name="Grant M."/>
            <person name="Ambacheew D."/>
            <person name="Muzemil S."/>
            <person name="Studholme D.J."/>
        </authorList>
    </citation>
    <scope>NUCLEOTIDE SEQUENCE [LARGE SCALE GENOMIC DNA]</scope>
</reference>
<evidence type="ECO:0000313" key="2">
    <source>
        <dbReference type="Proteomes" id="UP000287651"/>
    </source>
</evidence>
<dbReference type="EMBL" id="AMZH03006024">
    <property type="protein sequence ID" value="RRT64867.1"/>
    <property type="molecule type" value="Genomic_DNA"/>
</dbReference>
<proteinExistence type="predicted"/>